<dbReference type="Proteomes" id="UP000436088">
    <property type="component" value="Unassembled WGS sequence"/>
</dbReference>
<dbReference type="InterPro" id="IPR036457">
    <property type="entry name" value="PPM-type-like_dom_sf"/>
</dbReference>
<proteinExistence type="inferred from homology"/>
<keyword evidence="1" id="KW-0378">Hydrolase</keyword>
<dbReference type="Gene3D" id="3.60.40.10">
    <property type="entry name" value="PPM-type phosphatase domain"/>
    <property type="match status" value="1"/>
</dbReference>
<keyword evidence="1" id="KW-0460">Magnesium</keyword>
<dbReference type="PANTHER" id="PTHR12320:SF14">
    <property type="entry name" value="PROTEIN PHOSPHATASE"/>
    <property type="match status" value="1"/>
</dbReference>
<reference evidence="3" key="1">
    <citation type="submission" date="2019-09" db="EMBL/GenBank/DDBJ databases">
        <title>Draft genome information of white flower Hibiscus syriacus.</title>
        <authorList>
            <person name="Kim Y.-M."/>
        </authorList>
    </citation>
    <scope>NUCLEOTIDE SEQUENCE [LARGE SCALE GENOMIC DNA]</scope>
    <source>
        <strain evidence="3">YM2019G1</strain>
    </source>
</reference>
<dbReference type="GO" id="GO:0004722">
    <property type="term" value="F:protein serine/threonine phosphatase activity"/>
    <property type="evidence" value="ECO:0007669"/>
    <property type="project" value="UniProtKB-EC"/>
</dbReference>
<comment type="similarity">
    <text evidence="1">Belongs to the PP2C family.</text>
</comment>
<protein>
    <recommendedName>
        <fullName evidence="1">Protein phosphatase</fullName>
        <ecNumber evidence="1">3.1.3.16</ecNumber>
    </recommendedName>
</protein>
<evidence type="ECO:0000256" key="1">
    <source>
        <dbReference type="RuleBase" id="RU366020"/>
    </source>
</evidence>
<comment type="catalytic activity">
    <reaction evidence="1">
        <text>O-phospho-L-seryl-[protein] + H2O = L-seryl-[protein] + phosphate</text>
        <dbReference type="Rhea" id="RHEA:20629"/>
        <dbReference type="Rhea" id="RHEA-COMP:9863"/>
        <dbReference type="Rhea" id="RHEA-COMP:11604"/>
        <dbReference type="ChEBI" id="CHEBI:15377"/>
        <dbReference type="ChEBI" id="CHEBI:29999"/>
        <dbReference type="ChEBI" id="CHEBI:43474"/>
        <dbReference type="ChEBI" id="CHEBI:83421"/>
        <dbReference type="EC" id="3.1.3.16"/>
    </reaction>
</comment>
<organism evidence="3 4">
    <name type="scientific">Hibiscus syriacus</name>
    <name type="common">Rose of Sharon</name>
    <dbReference type="NCBI Taxonomy" id="106335"/>
    <lineage>
        <taxon>Eukaryota</taxon>
        <taxon>Viridiplantae</taxon>
        <taxon>Streptophyta</taxon>
        <taxon>Embryophyta</taxon>
        <taxon>Tracheophyta</taxon>
        <taxon>Spermatophyta</taxon>
        <taxon>Magnoliopsida</taxon>
        <taxon>eudicotyledons</taxon>
        <taxon>Gunneridae</taxon>
        <taxon>Pentapetalae</taxon>
        <taxon>rosids</taxon>
        <taxon>malvids</taxon>
        <taxon>Malvales</taxon>
        <taxon>Malvaceae</taxon>
        <taxon>Malvoideae</taxon>
        <taxon>Hibiscus</taxon>
    </lineage>
</organism>
<dbReference type="AlphaFoldDB" id="A0A6A2YB07"/>
<name>A0A6A2YB07_HIBSY</name>
<accession>A0A6A2YB07</accession>
<dbReference type="PANTHER" id="PTHR12320">
    <property type="entry name" value="PROTEIN PHOSPHATASE 2C"/>
    <property type="match status" value="1"/>
</dbReference>
<keyword evidence="1" id="KW-0904">Protein phosphatase</keyword>
<dbReference type="EMBL" id="VEPZ02001464">
    <property type="protein sequence ID" value="KAE8671769.1"/>
    <property type="molecule type" value="Genomic_DNA"/>
</dbReference>
<keyword evidence="1" id="KW-0464">Manganese</keyword>
<gene>
    <name evidence="3" type="ORF">F3Y22_tig00111937pilonHSYRG00026</name>
</gene>
<comment type="caution">
    <text evidence="3">The sequence shown here is derived from an EMBL/GenBank/DDBJ whole genome shotgun (WGS) entry which is preliminary data.</text>
</comment>
<sequence>MKVWDEAFCEDKAAGSSTACIITLHKDNMLHAVNIGDSGFMVIGQAAAIYRSPIQQHSFNFPYQLGNCANCGKPPQAQVIKVAVEAGDVIVAGTDGLFGNFSESQISETVVTGIKRGLHPEDDLGKWCNELTTFPWIERS</sequence>
<feature type="domain" description="PPM-type phosphatase" evidence="2">
    <location>
        <begin position="1"/>
        <end position="140"/>
    </location>
</feature>
<dbReference type="EC" id="3.1.3.16" evidence="1"/>
<dbReference type="InterPro" id="IPR001932">
    <property type="entry name" value="PPM-type_phosphatase-like_dom"/>
</dbReference>
<dbReference type="InterPro" id="IPR039123">
    <property type="entry name" value="PPTC7"/>
</dbReference>
<evidence type="ECO:0000313" key="4">
    <source>
        <dbReference type="Proteomes" id="UP000436088"/>
    </source>
</evidence>
<comment type="catalytic activity">
    <reaction evidence="1">
        <text>O-phospho-L-threonyl-[protein] + H2O = L-threonyl-[protein] + phosphate</text>
        <dbReference type="Rhea" id="RHEA:47004"/>
        <dbReference type="Rhea" id="RHEA-COMP:11060"/>
        <dbReference type="Rhea" id="RHEA-COMP:11605"/>
        <dbReference type="ChEBI" id="CHEBI:15377"/>
        <dbReference type="ChEBI" id="CHEBI:30013"/>
        <dbReference type="ChEBI" id="CHEBI:43474"/>
        <dbReference type="ChEBI" id="CHEBI:61977"/>
        <dbReference type="EC" id="3.1.3.16"/>
    </reaction>
</comment>
<dbReference type="SUPFAM" id="SSF81606">
    <property type="entry name" value="PP2C-like"/>
    <property type="match status" value="1"/>
</dbReference>
<evidence type="ECO:0000313" key="3">
    <source>
        <dbReference type="EMBL" id="KAE8671769.1"/>
    </source>
</evidence>
<evidence type="ECO:0000259" key="2">
    <source>
        <dbReference type="PROSITE" id="PS51746"/>
    </source>
</evidence>
<dbReference type="GO" id="GO:0046872">
    <property type="term" value="F:metal ion binding"/>
    <property type="evidence" value="ECO:0007669"/>
    <property type="project" value="UniProtKB-UniRule"/>
</dbReference>
<keyword evidence="1" id="KW-0479">Metal-binding</keyword>
<dbReference type="PROSITE" id="PS51746">
    <property type="entry name" value="PPM_2"/>
    <property type="match status" value="1"/>
</dbReference>
<keyword evidence="4" id="KW-1185">Reference proteome</keyword>
<comment type="cofactor">
    <cofactor evidence="1">
        <name>Mn(2+)</name>
        <dbReference type="ChEBI" id="CHEBI:29035"/>
    </cofactor>
</comment>
<dbReference type="Pfam" id="PF13672">
    <property type="entry name" value="PP2C_2"/>
    <property type="match status" value="1"/>
</dbReference>
<comment type="cofactor">
    <cofactor evidence="1">
        <name>Mg(2+)</name>
        <dbReference type="ChEBI" id="CHEBI:18420"/>
    </cofactor>
</comment>